<dbReference type="AlphaFoldDB" id="A0A364XZ96"/>
<dbReference type="InterPro" id="IPR052158">
    <property type="entry name" value="INH-QAR"/>
</dbReference>
<dbReference type="InterPro" id="IPR018060">
    <property type="entry name" value="HTH_AraC"/>
</dbReference>
<evidence type="ECO:0000256" key="2">
    <source>
        <dbReference type="ARBA" id="ARBA00023163"/>
    </source>
</evidence>
<sequence length="307" mass="34907">MPKKFTFLILPEVHLLDLAGPNQVIGEAIDLGADFQIEYCGIDEAVSSSAGLGINNLTHFSKIKLKKGDYLIIPGSRVKHLQSRAFKTNKALFQWLRDVHEANVFLVSICVGAFVLGESGLLNRIECTTHFDVTEKLQTNFPNARVQENVLYTFDNNIYTSAGIASGIDLMLHILEKNTDGNFAHRVARELVVYKRRDGLHSQQSVYFQYRDHFHHGIHKVQDYLIENLDRKHYLIDLAARANMSERNFSRLFKKETGVTVNQFITNVRLEKIKSLIKSPDLSRKQIANRVGLQSEKQVTRLLKSVG</sequence>
<accession>A0A364XZ96</accession>
<dbReference type="InterPro" id="IPR029062">
    <property type="entry name" value="Class_I_gatase-like"/>
</dbReference>
<dbReference type="InterPro" id="IPR002818">
    <property type="entry name" value="DJ-1/PfpI"/>
</dbReference>
<dbReference type="Gene3D" id="1.10.10.60">
    <property type="entry name" value="Homeodomain-like"/>
    <property type="match status" value="2"/>
</dbReference>
<dbReference type="RefSeq" id="WP_112749035.1">
    <property type="nucleotide sequence ID" value="NZ_QMFY01000014.1"/>
</dbReference>
<gene>
    <name evidence="4" type="ORF">DQQ10_21750</name>
</gene>
<keyword evidence="5" id="KW-1185">Reference proteome</keyword>
<proteinExistence type="predicted"/>
<dbReference type="PANTHER" id="PTHR43130:SF3">
    <property type="entry name" value="HTH-TYPE TRANSCRIPTIONAL REGULATOR RV1931C"/>
    <property type="match status" value="1"/>
</dbReference>
<dbReference type="SUPFAM" id="SSF46689">
    <property type="entry name" value="Homeodomain-like"/>
    <property type="match status" value="1"/>
</dbReference>
<organism evidence="4 5">
    <name type="scientific">Pseudochryseolinea flava</name>
    <dbReference type="NCBI Taxonomy" id="2059302"/>
    <lineage>
        <taxon>Bacteria</taxon>
        <taxon>Pseudomonadati</taxon>
        <taxon>Bacteroidota</taxon>
        <taxon>Cytophagia</taxon>
        <taxon>Cytophagales</taxon>
        <taxon>Fulvivirgaceae</taxon>
        <taxon>Pseudochryseolinea</taxon>
    </lineage>
</organism>
<evidence type="ECO:0000313" key="4">
    <source>
        <dbReference type="EMBL" id="RAV98926.1"/>
    </source>
</evidence>
<dbReference type="SMART" id="SM00342">
    <property type="entry name" value="HTH_ARAC"/>
    <property type="match status" value="1"/>
</dbReference>
<dbReference type="GO" id="GO:0043565">
    <property type="term" value="F:sequence-specific DNA binding"/>
    <property type="evidence" value="ECO:0007669"/>
    <property type="project" value="InterPro"/>
</dbReference>
<evidence type="ECO:0000256" key="1">
    <source>
        <dbReference type="ARBA" id="ARBA00023015"/>
    </source>
</evidence>
<dbReference type="CDD" id="cd03137">
    <property type="entry name" value="GATase1_AraC_1"/>
    <property type="match status" value="1"/>
</dbReference>
<dbReference type="InterPro" id="IPR009057">
    <property type="entry name" value="Homeodomain-like_sf"/>
</dbReference>
<dbReference type="PROSITE" id="PS01124">
    <property type="entry name" value="HTH_ARAC_FAMILY_2"/>
    <property type="match status" value="1"/>
</dbReference>
<dbReference type="Proteomes" id="UP000251889">
    <property type="component" value="Unassembled WGS sequence"/>
</dbReference>
<comment type="caution">
    <text evidence="4">The sequence shown here is derived from an EMBL/GenBank/DDBJ whole genome shotgun (WGS) entry which is preliminary data.</text>
</comment>
<protein>
    <submittedName>
        <fullName evidence="4">AraC family transcriptional regulator</fullName>
    </submittedName>
</protein>
<feature type="domain" description="HTH araC/xylS-type" evidence="3">
    <location>
        <begin position="219"/>
        <end position="307"/>
    </location>
</feature>
<dbReference type="PANTHER" id="PTHR43130">
    <property type="entry name" value="ARAC-FAMILY TRANSCRIPTIONAL REGULATOR"/>
    <property type="match status" value="1"/>
</dbReference>
<dbReference type="Pfam" id="PF01965">
    <property type="entry name" value="DJ-1_PfpI"/>
    <property type="match status" value="1"/>
</dbReference>
<keyword evidence="1" id="KW-0805">Transcription regulation</keyword>
<dbReference type="OrthoDB" id="9803764at2"/>
<dbReference type="Gene3D" id="3.40.50.880">
    <property type="match status" value="1"/>
</dbReference>
<evidence type="ECO:0000313" key="5">
    <source>
        <dbReference type="Proteomes" id="UP000251889"/>
    </source>
</evidence>
<dbReference type="SUPFAM" id="SSF52317">
    <property type="entry name" value="Class I glutamine amidotransferase-like"/>
    <property type="match status" value="1"/>
</dbReference>
<dbReference type="EMBL" id="QMFY01000014">
    <property type="protein sequence ID" value="RAV98926.1"/>
    <property type="molecule type" value="Genomic_DNA"/>
</dbReference>
<dbReference type="Pfam" id="PF12833">
    <property type="entry name" value="HTH_18"/>
    <property type="match status" value="1"/>
</dbReference>
<evidence type="ECO:0000259" key="3">
    <source>
        <dbReference type="PROSITE" id="PS01124"/>
    </source>
</evidence>
<dbReference type="GO" id="GO:0003700">
    <property type="term" value="F:DNA-binding transcription factor activity"/>
    <property type="evidence" value="ECO:0007669"/>
    <property type="project" value="InterPro"/>
</dbReference>
<name>A0A364XZ96_9BACT</name>
<reference evidence="4 5" key="1">
    <citation type="submission" date="2018-06" db="EMBL/GenBank/DDBJ databases">
        <title>Chryseolinea flavus sp. nov., a member of the phylum Bacteroidetes isolated from soil.</title>
        <authorList>
            <person name="Li Y."/>
            <person name="Wang J."/>
        </authorList>
    </citation>
    <scope>NUCLEOTIDE SEQUENCE [LARGE SCALE GENOMIC DNA]</scope>
    <source>
        <strain evidence="4 5">SDU1-6</strain>
    </source>
</reference>
<keyword evidence="2" id="KW-0804">Transcription</keyword>